<evidence type="ECO:0000256" key="5">
    <source>
        <dbReference type="ARBA" id="ARBA00022989"/>
    </source>
</evidence>
<evidence type="ECO:0000256" key="4">
    <source>
        <dbReference type="ARBA" id="ARBA00022692"/>
    </source>
</evidence>
<dbReference type="InterPro" id="IPR004937">
    <property type="entry name" value="Urea_transporter"/>
</dbReference>
<feature type="transmembrane region" description="Helical" evidence="7">
    <location>
        <begin position="266"/>
        <end position="283"/>
    </location>
</feature>
<dbReference type="Gene3D" id="1.10.3430.10">
    <property type="entry name" value="Ammonium transporter AmtB like domains"/>
    <property type="match status" value="1"/>
</dbReference>
<feature type="transmembrane region" description="Helical" evidence="7">
    <location>
        <begin position="92"/>
        <end position="111"/>
    </location>
</feature>
<dbReference type="PANTHER" id="PTHR10464">
    <property type="entry name" value="UREA TRANSPORTER"/>
    <property type="match status" value="1"/>
</dbReference>
<keyword evidence="9" id="KW-1185">Reference proteome</keyword>
<keyword evidence="4 7" id="KW-0812">Transmembrane</keyword>
<proteinExistence type="inferred from homology"/>
<feature type="transmembrane region" description="Helical" evidence="7">
    <location>
        <begin position="68"/>
        <end position="86"/>
    </location>
</feature>
<reference evidence="8 9" key="1">
    <citation type="journal article" date="2021" name="Syst. Appl. Microbiol.">
        <title>Pseudomonas lalucatii sp. nov. isolated from Vallgornera, a karstic cave in Mallorca, Western Mediterranean.</title>
        <authorList>
            <person name="Busquets A."/>
            <person name="Mulet M."/>
            <person name="Gomila M."/>
            <person name="Garcia-Valdes E."/>
        </authorList>
    </citation>
    <scope>NUCLEOTIDE SEQUENCE [LARGE SCALE GENOMIC DNA]</scope>
    <source>
        <strain evidence="8 9">R1b54</strain>
    </source>
</reference>
<comment type="similarity">
    <text evidence="2">Belongs to the urea transporter family.</text>
</comment>
<keyword evidence="3" id="KW-1003">Cell membrane</keyword>
<organism evidence="8 9">
    <name type="scientific">Pseudomonas lalucatii</name>
    <dbReference type="NCBI Taxonomy" id="1424203"/>
    <lineage>
        <taxon>Bacteria</taxon>
        <taxon>Pseudomonadati</taxon>
        <taxon>Pseudomonadota</taxon>
        <taxon>Gammaproteobacteria</taxon>
        <taxon>Pseudomonadales</taxon>
        <taxon>Pseudomonadaceae</taxon>
        <taxon>Pseudomonas</taxon>
    </lineage>
</organism>
<evidence type="ECO:0000256" key="1">
    <source>
        <dbReference type="ARBA" id="ARBA00004651"/>
    </source>
</evidence>
<comment type="subcellular location">
    <subcellularLocation>
        <location evidence="1">Cell membrane</location>
        <topology evidence="1">Multi-pass membrane protein</topology>
    </subcellularLocation>
</comment>
<evidence type="ECO:0000256" key="6">
    <source>
        <dbReference type="ARBA" id="ARBA00023136"/>
    </source>
</evidence>
<dbReference type="Proteomes" id="UP001196601">
    <property type="component" value="Unassembled WGS sequence"/>
</dbReference>
<evidence type="ECO:0000313" key="8">
    <source>
        <dbReference type="EMBL" id="MBS7660843.1"/>
    </source>
</evidence>
<protein>
    <submittedName>
        <fullName evidence="8">Urea transporter</fullName>
    </submittedName>
</protein>
<dbReference type="InterPro" id="IPR029020">
    <property type="entry name" value="Ammonium/urea_transptr"/>
</dbReference>
<feature type="transmembrane region" description="Helical" evidence="7">
    <location>
        <begin position="195"/>
        <end position="214"/>
    </location>
</feature>
<keyword evidence="6 7" id="KW-0472">Membrane</keyword>
<comment type="caution">
    <text evidence="8">The sequence shown here is derived from an EMBL/GenBank/DDBJ whole genome shotgun (WGS) entry which is preliminary data.</text>
</comment>
<evidence type="ECO:0000313" key="9">
    <source>
        <dbReference type="Proteomes" id="UP001196601"/>
    </source>
</evidence>
<evidence type="ECO:0000256" key="3">
    <source>
        <dbReference type="ARBA" id="ARBA00022475"/>
    </source>
</evidence>
<feature type="transmembrane region" description="Helical" evidence="7">
    <location>
        <begin position="28"/>
        <end position="56"/>
    </location>
</feature>
<dbReference type="PANTHER" id="PTHR10464:SF4">
    <property type="entry name" value="UREA TRANSPORTER"/>
    <property type="match status" value="1"/>
</dbReference>
<name>A0ABS5PXN4_9PSED</name>
<dbReference type="Pfam" id="PF03253">
    <property type="entry name" value="UT"/>
    <property type="match status" value="1"/>
</dbReference>
<gene>
    <name evidence="8" type="ORF">I0D00_02615</name>
</gene>
<feature type="transmembrane region" description="Helical" evidence="7">
    <location>
        <begin position="159"/>
        <end position="188"/>
    </location>
</feature>
<accession>A0ABS5PXN4</accession>
<evidence type="ECO:0000256" key="7">
    <source>
        <dbReference type="SAM" id="Phobius"/>
    </source>
</evidence>
<feature type="transmembrane region" description="Helical" evidence="7">
    <location>
        <begin position="118"/>
        <end position="139"/>
    </location>
</feature>
<sequence length="300" mass="31266">MPELPLPLRALLNGFSQIFLQSHPGCGLLVLLALAIGAPGLLGGALLGGLSGMLVARWRDYPRGDIEIGLYGYNGILLGLLASLKFAWSPLLALLVALGAGLSSLLLAPWMSAMRSRGWLPAFTLPFVLLGWGLLALTTPLQLPLQGEAASALGMADGLGILLALLRGLGQVIFLDQPLAGLCLWLGLLLADRRAALWALLGSAGGLALALSLGWSQADALHGLCGYNAALAAIALNQVQRRAWVLVLGIVLASLLQQGLSALGLAALTLPFILACWLVQLSAQSWQRAVKAGAHGRKTH</sequence>
<dbReference type="PIRSF" id="PIRSF016502">
    <property type="entry name" value="Urea_transporter"/>
    <property type="match status" value="1"/>
</dbReference>
<evidence type="ECO:0000256" key="2">
    <source>
        <dbReference type="ARBA" id="ARBA00005914"/>
    </source>
</evidence>
<dbReference type="RefSeq" id="WP_213638204.1">
    <property type="nucleotide sequence ID" value="NZ_JADPMV010000001.1"/>
</dbReference>
<dbReference type="EMBL" id="JADPMV010000001">
    <property type="protein sequence ID" value="MBS7660843.1"/>
    <property type="molecule type" value="Genomic_DNA"/>
</dbReference>
<keyword evidence="5 7" id="KW-1133">Transmembrane helix</keyword>